<dbReference type="SMART" id="SM01381">
    <property type="entry name" value="7TM_GPCR_Srsx"/>
    <property type="match status" value="1"/>
</dbReference>
<feature type="transmembrane region" description="Helical" evidence="14">
    <location>
        <begin position="242"/>
        <end position="264"/>
    </location>
</feature>
<evidence type="ECO:0000256" key="3">
    <source>
        <dbReference type="ARBA" id="ARBA00022475"/>
    </source>
</evidence>
<dbReference type="PROSITE" id="PS00237">
    <property type="entry name" value="G_PROTEIN_RECEP_F1_1"/>
    <property type="match status" value="1"/>
</dbReference>
<dbReference type="PROSITE" id="PS50262">
    <property type="entry name" value="G_PROTEIN_RECEP_F1_2"/>
    <property type="match status" value="1"/>
</dbReference>
<dbReference type="InParanoid" id="A0A7M7NKV1"/>
<reference evidence="17" key="1">
    <citation type="submission" date="2015-02" db="EMBL/GenBank/DDBJ databases">
        <title>Genome sequencing for Strongylocentrotus purpuratus.</title>
        <authorList>
            <person name="Murali S."/>
            <person name="Liu Y."/>
            <person name="Vee V."/>
            <person name="English A."/>
            <person name="Wang M."/>
            <person name="Skinner E."/>
            <person name="Han Y."/>
            <person name="Muzny D.M."/>
            <person name="Worley K.C."/>
            <person name="Gibbs R.A."/>
        </authorList>
    </citation>
    <scope>NUCLEOTIDE SEQUENCE</scope>
</reference>
<dbReference type="GO" id="GO:0042923">
    <property type="term" value="F:neuropeptide binding"/>
    <property type="evidence" value="ECO:0000318"/>
    <property type="project" value="GO_Central"/>
</dbReference>
<keyword evidence="5 14" id="KW-1133">Transmembrane helix</keyword>
<dbReference type="SUPFAM" id="SSF81321">
    <property type="entry name" value="Family A G protein-coupled receptor-like"/>
    <property type="match status" value="1"/>
</dbReference>
<dbReference type="InterPro" id="IPR000611">
    <property type="entry name" value="NPY_rcpt"/>
</dbReference>
<dbReference type="GeneID" id="115918509"/>
<evidence type="ECO:0000313" key="17">
    <source>
        <dbReference type="Proteomes" id="UP000007110"/>
    </source>
</evidence>
<dbReference type="AlphaFoldDB" id="A0A7M7NKV1"/>
<proteinExistence type="inferred from homology"/>
<evidence type="ECO:0000256" key="9">
    <source>
        <dbReference type="ARBA" id="ARBA00023170"/>
    </source>
</evidence>
<dbReference type="FunFam" id="1.20.1070.10:FF:000069">
    <property type="entry name" value="Prokineticin receptor 2"/>
    <property type="match status" value="1"/>
</dbReference>
<feature type="transmembrane region" description="Helical" evidence="14">
    <location>
        <begin position="77"/>
        <end position="102"/>
    </location>
</feature>
<dbReference type="PRINTS" id="PR00237">
    <property type="entry name" value="GPCRRHODOPSN"/>
</dbReference>
<keyword evidence="6 12" id="KW-0297">G-protein coupled receptor</keyword>
<keyword evidence="17" id="KW-1185">Reference proteome</keyword>
<evidence type="ECO:0000256" key="8">
    <source>
        <dbReference type="ARBA" id="ARBA00023157"/>
    </source>
</evidence>
<evidence type="ECO:0000256" key="4">
    <source>
        <dbReference type="ARBA" id="ARBA00022692"/>
    </source>
</evidence>
<evidence type="ECO:0000256" key="6">
    <source>
        <dbReference type="ARBA" id="ARBA00023040"/>
    </source>
</evidence>
<keyword evidence="7 14" id="KW-0472">Membrane</keyword>
<dbReference type="InterPro" id="IPR000276">
    <property type="entry name" value="GPCR_Rhodpsn"/>
</dbReference>
<organism evidence="16 17">
    <name type="scientific">Strongylocentrotus purpuratus</name>
    <name type="common">Purple sea urchin</name>
    <dbReference type="NCBI Taxonomy" id="7668"/>
    <lineage>
        <taxon>Eukaryota</taxon>
        <taxon>Metazoa</taxon>
        <taxon>Echinodermata</taxon>
        <taxon>Eleutherozoa</taxon>
        <taxon>Echinozoa</taxon>
        <taxon>Echinoidea</taxon>
        <taxon>Euechinoidea</taxon>
        <taxon>Echinacea</taxon>
        <taxon>Camarodonta</taxon>
        <taxon>Echinidea</taxon>
        <taxon>Strongylocentrotidae</taxon>
        <taxon>Strongylocentrotus</taxon>
    </lineage>
</organism>
<keyword evidence="11 12" id="KW-0807">Transducer</keyword>
<keyword evidence="4 12" id="KW-0812">Transmembrane</keyword>
<dbReference type="OMA" id="CYLAIVW"/>
<feature type="transmembrane region" description="Helical" evidence="14">
    <location>
        <begin position="295"/>
        <end position="315"/>
    </location>
</feature>
<dbReference type="KEGG" id="spu:115918509"/>
<evidence type="ECO:0000256" key="11">
    <source>
        <dbReference type="ARBA" id="ARBA00023224"/>
    </source>
</evidence>
<evidence type="ECO:0000259" key="15">
    <source>
        <dbReference type="PROSITE" id="PS50262"/>
    </source>
</evidence>
<feature type="region of interest" description="Disordered" evidence="13">
    <location>
        <begin position="1"/>
        <end position="20"/>
    </location>
</feature>
<feature type="transmembrane region" description="Helical" evidence="14">
    <location>
        <begin position="335"/>
        <end position="358"/>
    </location>
</feature>
<feature type="domain" description="G-protein coupled receptors family 1 profile" evidence="15">
    <location>
        <begin position="93"/>
        <end position="355"/>
    </location>
</feature>
<evidence type="ECO:0000256" key="12">
    <source>
        <dbReference type="RuleBase" id="RU000688"/>
    </source>
</evidence>
<reference evidence="16" key="2">
    <citation type="submission" date="2021-01" db="UniProtKB">
        <authorList>
            <consortium name="EnsemblMetazoa"/>
        </authorList>
    </citation>
    <scope>IDENTIFICATION</scope>
</reference>
<dbReference type="EnsemblMetazoa" id="XM_030981243">
    <property type="protein sequence ID" value="XP_030837103"/>
    <property type="gene ID" value="LOC115918509"/>
</dbReference>
<protein>
    <recommendedName>
        <fullName evidence="15">G-protein coupled receptors family 1 profile domain-containing protein</fullName>
    </recommendedName>
</protein>
<name>A0A7M7NKV1_STRPU</name>
<evidence type="ECO:0000256" key="10">
    <source>
        <dbReference type="ARBA" id="ARBA00023180"/>
    </source>
</evidence>
<dbReference type="PANTHER" id="PTHR24235:SF29">
    <property type="entry name" value="GH23382P"/>
    <property type="match status" value="1"/>
</dbReference>
<feature type="transmembrane region" description="Helical" evidence="14">
    <location>
        <begin position="189"/>
        <end position="207"/>
    </location>
</feature>
<evidence type="ECO:0000256" key="1">
    <source>
        <dbReference type="ARBA" id="ARBA00004651"/>
    </source>
</evidence>
<feature type="compositionally biased region" description="Polar residues" evidence="13">
    <location>
        <begin position="1"/>
        <end position="19"/>
    </location>
</feature>
<dbReference type="PANTHER" id="PTHR24235">
    <property type="entry name" value="NEUROPEPTIDE Y RECEPTOR"/>
    <property type="match status" value="1"/>
</dbReference>
<feature type="transmembrane region" description="Helical" evidence="14">
    <location>
        <begin position="114"/>
        <end position="138"/>
    </location>
</feature>
<evidence type="ECO:0000256" key="13">
    <source>
        <dbReference type="SAM" id="MobiDB-lite"/>
    </source>
</evidence>
<keyword evidence="3" id="KW-1003">Cell membrane</keyword>
<keyword evidence="8" id="KW-1015">Disulfide bond</keyword>
<dbReference type="RefSeq" id="XP_030837103.1">
    <property type="nucleotide sequence ID" value="XM_030981243.1"/>
</dbReference>
<dbReference type="Proteomes" id="UP000007110">
    <property type="component" value="Unassembled WGS sequence"/>
</dbReference>
<dbReference type="GO" id="GO:0043005">
    <property type="term" value="C:neuron projection"/>
    <property type="evidence" value="ECO:0000318"/>
    <property type="project" value="GO_Central"/>
</dbReference>
<evidence type="ECO:0000256" key="7">
    <source>
        <dbReference type="ARBA" id="ARBA00023136"/>
    </source>
</evidence>
<evidence type="ECO:0000256" key="14">
    <source>
        <dbReference type="SAM" id="Phobius"/>
    </source>
</evidence>
<dbReference type="OrthoDB" id="5975336at2759"/>
<evidence type="ECO:0000256" key="2">
    <source>
        <dbReference type="ARBA" id="ARBA00010663"/>
    </source>
</evidence>
<sequence length="427" mass="48016">MGGNFITQSESQDVSNTRDNMGIDHNLASSDLAPSAYMSSNYPDLNFSAWDNSDYSSFSPNKDCIETNYNVSEGVKVFLTVSFVLTIVVCGIGNSLLCFLIVRHKRLRSVTNLLIGNLAGSDALVALFSAPLSLHAYLQQDWTLPSVLCPIVGTVKNVSLYVSVNTLLVIAIDRYIGIFRPLRPRMKKTTLGVIIALIWIVSILVTLPTPLKTRVVMFRNCHTGQIQHQCFELWHNLLAGKIYVSFITAFEFLIPFFTMGSIYLQIAMQLWMHRTPPGNQTERHREVTFIRKQKTIPMLITVVVAFFVCWAPYYVYQLAVNFAMDALENYSGHLALFYVVESIAMLNAVISTIIYFLMSPNFRSELTIMASSIFGRKCAGRSRTSDIDKDKFNMPNNTHSNISQGRNGYIQVGLVRKSSDQTAEARF</sequence>
<dbReference type="PRINTS" id="PR01012">
    <property type="entry name" value="NRPEPTIDEYR"/>
</dbReference>
<comment type="similarity">
    <text evidence="2 12">Belongs to the G-protein coupled receptor 1 family.</text>
</comment>
<dbReference type="GO" id="GO:0007186">
    <property type="term" value="P:G protein-coupled receptor signaling pathway"/>
    <property type="evidence" value="ECO:0000318"/>
    <property type="project" value="GO_Central"/>
</dbReference>
<dbReference type="GO" id="GO:0005886">
    <property type="term" value="C:plasma membrane"/>
    <property type="evidence" value="ECO:0000318"/>
    <property type="project" value="GO_Central"/>
</dbReference>
<dbReference type="InterPro" id="IPR017452">
    <property type="entry name" value="GPCR_Rhodpsn_7TM"/>
</dbReference>
<feature type="transmembrane region" description="Helical" evidence="14">
    <location>
        <begin position="158"/>
        <end position="177"/>
    </location>
</feature>
<dbReference type="Pfam" id="PF00001">
    <property type="entry name" value="7tm_1"/>
    <property type="match status" value="1"/>
</dbReference>
<evidence type="ECO:0000256" key="5">
    <source>
        <dbReference type="ARBA" id="ARBA00022989"/>
    </source>
</evidence>
<accession>A0A7M7NKV1</accession>
<evidence type="ECO:0000313" key="16">
    <source>
        <dbReference type="EnsemblMetazoa" id="XP_030837103"/>
    </source>
</evidence>
<keyword evidence="10" id="KW-0325">Glycoprotein</keyword>
<dbReference type="GO" id="GO:0008188">
    <property type="term" value="F:neuropeptide receptor activity"/>
    <property type="evidence" value="ECO:0000318"/>
    <property type="project" value="GO_Central"/>
</dbReference>
<keyword evidence="9 12" id="KW-0675">Receptor</keyword>
<dbReference type="Gene3D" id="1.20.1070.10">
    <property type="entry name" value="Rhodopsin 7-helix transmembrane proteins"/>
    <property type="match status" value="1"/>
</dbReference>
<comment type="subcellular location">
    <subcellularLocation>
        <location evidence="1">Cell membrane</location>
        <topology evidence="1">Multi-pass membrane protein</topology>
    </subcellularLocation>
</comment>
<dbReference type="GO" id="GO:0004983">
    <property type="term" value="F:neuropeptide Y receptor activity"/>
    <property type="evidence" value="ECO:0007669"/>
    <property type="project" value="InterPro"/>
</dbReference>